<dbReference type="InterPro" id="IPR013249">
    <property type="entry name" value="RNA_pol_sigma70_r4_t2"/>
</dbReference>
<dbReference type="Gene3D" id="1.10.10.10">
    <property type="entry name" value="Winged helix-like DNA-binding domain superfamily/Winged helix DNA-binding domain"/>
    <property type="match status" value="1"/>
</dbReference>
<dbReference type="InterPro" id="IPR013324">
    <property type="entry name" value="RNA_pol_sigma_r3/r4-like"/>
</dbReference>
<protein>
    <submittedName>
        <fullName evidence="2">Sigma-70 family RNA polymerase sigma factor</fullName>
    </submittedName>
</protein>
<comment type="caution">
    <text evidence="2">The sequence shown here is derived from an EMBL/GenBank/DDBJ whole genome shotgun (WGS) entry which is preliminary data.</text>
</comment>
<dbReference type="RefSeq" id="WP_285934115.1">
    <property type="nucleotide sequence ID" value="NZ_JASTZU010000063.1"/>
</dbReference>
<name>A0ABT7LAB4_9BACI</name>
<dbReference type="CDD" id="cd06171">
    <property type="entry name" value="Sigma70_r4"/>
    <property type="match status" value="1"/>
</dbReference>
<proteinExistence type="predicted"/>
<dbReference type="NCBIfam" id="NF005385">
    <property type="entry name" value="PRK06930.1"/>
    <property type="match status" value="1"/>
</dbReference>
<accession>A0ABT7LAB4</accession>
<gene>
    <name evidence="2" type="ORF">QQS35_20510</name>
</gene>
<dbReference type="Proteomes" id="UP001235343">
    <property type="component" value="Unassembled WGS sequence"/>
</dbReference>
<keyword evidence="3" id="KW-1185">Reference proteome</keyword>
<dbReference type="InterPro" id="IPR014284">
    <property type="entry name" value="RNA_pol_sigma-70_dom"/>
</dbReference>
<sequence length="163" mass="19102">MNNWSDTLIIQYEEGRKALQRKHSKLTDSYVDTSDKTQINSMVSSMTFSIDWMKRGRRPGNMRGIDKRSAYQKRALVDVDLIPSLEIQPKEKELSDDEKRVIYDLLIDLSNRERQCYLLYFAQGLSMQQIADELDIKKPSVQKFIDRAKKKINQKKLCHTSVI</sequence>
<organism evidence="2 3">
    <name type="scientific">Aquibacillus rhizosphaerae</name>
    <dbReference type="NCBI Taxonomy" id="3051431"/>
    <lineage>
        <taxon>Bacteria</taxon>
        <taxon>Bacillati</taxon>
        <taxon>Bacillota</taxon>
        <taxon>Bacilli</taxon>
        <taxon>Bacillales</taxon>
        <taxon>Bacillaceae</taxon>
        <taxon>Aquibacillus</taxon>
    </lineage>
</organism>
<dbReference type="Pfam" id="PF08281">
    <property type="entry name" value="Sigma70_r4_2"/>
    <property type="match status" value="1"/>
</dbReference>
<feature type="domain" description="RNA polymerase sigma factor 70 region 4 type 2" evidence="1">
    <location>
        <begin position="101"/>
        <end position="152"/>
    </location>
</feature>
<dbReference type="NCBIfam" id="TIGR02937">
    <property type="entry name" value="sigma70-ECF"/>
    <property type="match status" value="1"/>
</dbReference>
<evidence type="ECO:0000313" key="2">
    <source>
        <dbReference type="EMBL" id="MDL4842821.1"/>
    </source>
</evidence>
<dbReference type="SUPFAM" id="SSF88659">
    <property type="entry name" value="Sigma3 and sigma4 domains of RNA polymerase sigma factors"/>
    <property type="match status" value="1"/>
</dbReference>
<reference evidence="2 3" key="1">
    <citation type="submission" date="2023-06" db="EMBL/GenBank/DDBJ databases">
        <title>Aquibacillus rhizosphaerae LR5S19.</title>
        <authorList>
            <person name="Sun J.-Q."/>
        </authorList>
    </citation>
    <scope>NUCLEOTIDE SEQUENCE [LARGE SCALE GENOMIC DNA]</scope>
    <source>
        <strain evidence="2 3">LR5S19</strain>
    </source>
</reference>
<dbReference type="EMBL" id="JASTZU010000063">
    <property type="protein sequence ID" value="MDL4842821.1"/>
    <property type="molecule type" value="Genomic_DNA"/>
</dbReference>
<evidence type="ECO:0000313" key="3">
    <source>
        <dbReference type="Proteomes" id="UP001235343"/>
    </source>
</evidence>
<evidence type="ECO:0000259" key="1">
    <source>
        <dbReference type="Pfam" id="PF08281"/>
    </source>
</evidence>
<dbReference type="InterPro" id="IPR036388">
    <property type="entry name" value="WH-like_DNA-bd_sf"/>
</dbReference>